<comment type="caution">
    <text evidence="2">The sequence shown here is derived from an EMBL/GenBank/DDBJ whole genome shotgun (WGS) entry which is preliminary data.</text>
</comment>
<evidence type="ECO:0000313" key="3">
    <source>
        <dbReference type="Proteomes" id="UP000252733"/>
    </source>
</evidence>
<dbReference type="SUPFAM" id="SSF53271">
    <property type="entry name" value="PRTase-like"/>
    <property type="match status" value="1"/>
</dbReference>
<name>A0A2T0XR41_9BACT</name>
<accession>A0A2T0XR41</accession>
<evidence type="ECO:0000313" key="2">
    <source>
        <dbReference type="EMBL" id="RCW29558.1"/>
    </source>
</evidence>
<dbReference type="EMBL" id="QPIZ01000027">
    <property type="protein sequence ID" value="RCW29558.1"/>
    <property type="molecule type" value="Genomic_DNA"/>
</dbReference>
<dbReference type="RefSeq" id="WP_106152124.1">
    <property type="nucleotide sequence ID" value="NZ_PVTS01000003.1"/>
</dbReference>
<dbReference type="OrthoDB" id="9779910at2"/>
<dbReference type="PANTHER" id="PTHR47505">
    <property type="entry name" value="DNA UTILIZATION PROTEIN YHGH"/>
    <property type="match status" value="1"/>
</dbReference>
<protein>
    <submittedName>
        <fullName evidence="2">ComF family protein</fullName>
    </submittedName>
</protein>
<dbReference type="InterPro" id="IPR000836">
    <property type="entry name" value="PRTase_dom"/>
</dbReference>
<sequence length="234" mass="26394">MPDLFKKYLSGIAALVFPEICRGCGEWPGVERTALCRSCESKMPRTWFEKVPGNPTEQIFWGRAKIEFASSLYFYRKGELLQQIIHQLKYKGDKKAGVYLGRLAGRFLVKEALAGEIDCIVPVPLHPKKQRLRGYNQSQIIARGIGEITRLPVNTESVIRTVHSASQTRRGRYERWQNVEGIFKVLHPHLFQNKHVLVLDDVITTGATIEALCTAFEQVTDVRISVLTIGIAAG</sequence>
<dbReference type="Gene3D" id="3.40.50.2020">
    <property type="match status" value="1"/>
</dbReference>
<dbReference type="AlphaFoldDB" id="A0A2T0XR41"/>
<organism evidence="2 3">
    <name type="scientific">Marinilabilia salmonicolor</name>
    <dbReference type="NCBI Taxonomy" id="989"/>
    <lineage>
        <taxon>Bacteria</taxon>
        <taxon>Pseudomonadati</taxon>
        <taxon>Bacteroidota</taxon>
        <taxon>Bacteroidia</taxon>
        <taxon>Marinilabiliales</taxon>
        <taxon>Marinilabiliaceae</taxon>
        <taxon>Marinilabilia</taxon>
    </lineage>
</organism>
<reference evidence="2 3" key="1">
    <citation type="submission" date="2018-07" db="EMBL/GenBank/DDBJ databases">
        <title>Freshwater and sediment microbial communities from various areas in North America, analyzing microbe dynamics in response to fracking.</title>
        <authorList>
            <person name="Lamendella R."/>
        </authorList>
    </citation>
    <scope>NUCLEOTIDE SEQUENCE [LARGE SCALE GENOMIC DNA]</scope>
    <source>
        <strain evidence="2 3">160A</strain>
    </source>
</reference>
<dbReference type="Proteomes" id="UP000252733">
    <property type="component" value="Unassembled WGS sequence"/>
</dbReference>
<dbReference type="InterPro" id="IPR051910">
    <property type="entry name" value="ComF/GntX_DNA_util-trans"/>
</dbReference>
<evidence type="ECO:0000256" key="1">
    <source>
        <dbReference type="ARBA" id="ARBA00008007"/>
    </source>
</evidence>
<dbReference type="PANTHER" id="PTHR47505:SF1">
    <property type="entry name" value="DNA UTILIZATION PROTEIN YHGH"/>
    <property type="match status" value="1"/>
</dbReference>
<proteinExistence type="inferred from homology"/>
<keyword evidence="3" id="KW-1185">Reference proteome</keyword>
<gene>
    <name evidence="2" type="ORF">DFO77_12751</name>
</gene>
<dbReference type="STRING" id="1168289.GCA_000259075_00366"/>
<dbReference type="InterPro" id="IPR029057">
    <property type="entry name" value="PRTase-like"/>
</dbReference>
<comment type="similarity">
    <text evidence="1">Belongs to the ComF/GntX family.</text>
</comment>
<dbReference type="CDD" id="cd06223">
    <property type="entry name" value="PRTases_typeI"/>
    <property type="match status" value="1"/>
</dbReference>